<evidence type="ECO:0000256" key="1">
    <source>
        <dbReference type="ARBA" id="ARBA00004613"/>
    </source>
</evidence>
<dbReference type="InterPro" id="IPR056475">
    <property type="entry name" value="GBD_Hemicentin/VWA7"/>
</dbReference>
<dbReference type="InterPro" id="IPR036465">
    <property type="entry name" value="vWFA_dom_sf"/>
</dbReference>
<name>A0A9F3QUF0_PYTBI</name>
<dbReference type="GO" id="GO:0005576">
    <property type="term" value="C:extracellular region"/>
    <property type="evidence" value="ECO:0007669"/>
    <property type="project" value="UniProtKB-SubCell"/>
</dbReference>
<evidence type="ECO:0000313" key="8">
    <source>
        <dbReference type="Proteomes" id="UP000695026"/>
    </source>
</evidence>
<dbReference type="InterPro" id="IPR056861">
    <property type="entry name" value="HMCN1-like_VWA"/>
</dbReference>
<comment type="subcellular location">
    <subcellularLocation>
        <location evidence="1">Secreted</location>
    </subcellularLocation>
</comment>
<evidence type="ECO:0000313" key="9">
    <source>
        <dbReference type="RefSeq" id="XP_015746191.1"/>
    </source>
</evidence>
<evidence type="ECO:0000259" key="7">
    <source>
        <dbReference type="Pfam" id="PF25107"/>
    </source>
</evidence>
<dbReference type="InterPro" id="IPR052577">
    <property type="entry name" value="VWA7"/>
</dbReference>
<dbReference type="OMA" id="NTERTMR"/>
<proteinExistence type="predicted"/>
<dbReference type="OrthoDB" id="5985519at2759"/>
<dbReference type="PANTHER" id="PTHR14905:SF21">
    <property type="entry name" value="VWFA DOMAIN-CONTAINING PROTEIN"/>
    <property type="match status" value="1"/>
</dbReference>
<evidence type="ECO:0000259" key="5">
    <source>
        <dbReference type="Pfam" id="PF23560"/>
    </source>
</evidence>
<feature type="domain" description="VWA7 N-terminal" evidence="7">
    <location>
        <begin position="71"/>
        <end position="289"/>
    </location>
</feature>
<dbReference type="PANTHER" id="PTHR14905">
    <property type="entry name" value="NG37"/>
    <property type="match status" value="1"/>
</dbReference>
<evidence type="ECO:0000259" key="6">
    <source>
        <dbReference type="Pfam" id="PF25106"/>
    </source>
</evidence>
<dbReference type="AlphaFoldDB" id="A0A9F3QUF0"/>
<dbReference type="SUPFAM" id="SSF53300">
    <property type="entry name" value="vWA-like"/>
    <property type="match status" value="1"/>
</dbReference>
<dbReference type="Gene3D" id="3.40.50.410">
    <property type="entry name" value="von Willebrand factor, type A domain"/>
    <property type="match status" value="1"/>
</dbReference>
<dbReference type="Pfam" id="PF25106">
    <property type="entry name" value="VWA_4"/>
    <property type="match status" value="1"/>
</dbReference>
<dbReference type="InterPro" id="IPR056862">
    <property type="entry name" value="VWA7_N"/>
</dbReference>
<keyword evidence="3" id="KW-0732">Signal</keyword>
<sequence>MLLSLLLCVGIVSGFRPNHESGGISASDYTDTDITEMGALRAVAWYMERNPLSGRPPMAPGELENMKPLNATGLFKAYFQADVSPSRFTKAVQEIVTGNNLVEVYHLQDSSYFFYCEQISKSINQIRILSDSMLSSLSGEVNSADLEAARLSAGKAVHVTQKFYSNTNWVEMQNPNTYEYLVNPNSSVFPVAPSSKETCRDCKRAPSGPLLCDGNMLVKDMLTSGYKVSSSCRMKPPGKCGHGGKNDVSQNYPPTGGINKETSNPELSPHYFLHQEAAELAIEATKSFFVGEGFGLLSKVGDDIFKKVFNLDGYSLTFVIDTTGSMTEDIHQVKINCIQLLRNYSGSPDAPFNYILVPFNDPRVGPIIKTQSVDELESAISRLTATGGGDCPEMSMTGLKLALQESLPRSKIFVFTDAGAKDTHLKDEVEILIDSSKSTVNYVLTGYCARRKRRSTAEEGTRSYANIYEEVAVYSGGFYVHTTKSQLSQILGLMEMSLNAAPVKVVDTKVTASQFSFPVDDTLIDFTISVKASSAFTINVLPPSGSPLGSLDMLINTVNHKIVKISPIPERGSWTVTMSPINTYEIKVEGKSLLDFSYQIMQKQDDYVLPIQGRPVKGSNYTVSIKLMGNTAGMQLLRLVLSDPPESIALNQTFDAFGNLLAVASVFLHAPRTLLAVEGLSPGNFPFSRISGDPINTESVQILSLPDQNNTMAPGESLELSALVINDGAPTTFIFKVWDDLDLLRSYAPTESFLNTGENIILKAIFVASLLNDSFASSVVTFAAKSASAQNYLKFPISIVPETALEIDENPPEYKLREFYMSCKGNIQHEPDCARHTWHMLFLATDDQSAVTVRINTNPSGLSCTPREGDKKKVRCQYSSNCCTPFAEVLISDESGNTSTFTMDQRNPAPAPA</sequence>
<dbReference type="RefSeq" id="XP_015746191.1">
    <property type="nucleotide sequence ID" value="XM_015890705.2"/>
</dbReference>
<evidence type="ECO:0000256" key="4">
    <source>
        <dbReference type="ARBA" id="ARBA00023180"/>
    </source>
</evidence>
<dbReference type="GeneID" id="103059531"/>
<evidence type="ECO:0000256" key="3">
    <source>
        <dbReference type="ARBA" id="ARBA00022729"/>
    </source>
</evidence>
<accession>A0A9F3QUF0</accession>
<organism evidence="8 9">
    <name type="scientific">Python bivittatus</name>
    <name type="common">Burmese python</name>
    <name type="synonym">Python molurus bivittatus</name>
    <dbReference type="NCBI Taxonomy" id="176946"/>
    <lineage>
        <taxon>Eukaryota</taxon>
        <taxon>Metazoa</taxon>
        <taxon>Chordata</taxon>
        <taxon>Craniata</taxon>
        <taxon>Vertebrata</taxon>
        <taxon>Euteleostomi</taxon>
        <taxon>Lepidosauria</taxon>
        <taxon>Squamata</taxon>
        <taxon>Bifurcata</taxon>
        <taxon>Unidentata</taxon>
        <taxon>Episquamata</taxon>
        <taxon>Toxicofera</taxon>
        <taxon>Serpentes</taxon>
        <taxon>Henophidia</taxon>
        <taxon>Pythonidae</taxon>
        <taxon>Python</taxon>
    </lineage>
</organism>
<gene>
    <name evidence="9" type="primary">LOC103059531</name>
</gene>
<dbReference type="Proteomes" id="UP000695026">
    <property type="component" value="Unplaced"/>
</dbReference>
<feature type="domain" description="Hemicentin-1-like von Willebrand factor A" evidence="6">
    <location>
        <begin position="315"/>
        <end position="484"/>
    </location>
</feature>
<evidence type="ECO:0000256" key="2">
    <source>
        <dbReference type="ARBA" id="ARBA00022525"/>
    </source>
</evidence>
<protein>
    <submittedName>
        <fullName evidence="9">von Willebrand factor A domain-containing protein 7-like</fullName>
    </submittedName>
</protein>
<dbReference type="KEGG" id="pbi:103059531"/>
<keyword evidence="2" id="KW-0964">Secreted</keyword>
<reference evidence="9" key="1">
    <citation type="submission" date="2025-08" db="UniProtKB">
        <authorList>
            <consortium name="RefSeq"/>
        </authorList>
    </citation>
    <scope>IDENTIFICATION</scope>
    <source>
        <tissue evidence="9">Liver</tissue>
    </source>
</reference>
<dbReference type="Pfam" id="PF23560">
    <property type="entry name" value="GBD_Hemicentin"/>
    <property type="match status" value="1"/>
</dbReference>
<keyword evidence="8" id="KW-1185">Reference proteome</keyword>
<keyword evidence="4" id="KW-0325">Glycoprotein</keyword>
<dbReference type="Pfam" id="PF25107">
    <property type="entry name" value="VWA7_N"/>
    <property type="match status" value="1"/>
</dbReference>
<feature type="domain" description="Hemicentin/VWA7 galactose-binding" evidence="5">
    <location>
        <begin position="511"/>
        <end position="592"/>
    </location>
</feature>